<name>A0A8H9GMB7_9DEIO</name>
<evidence type="ECO:0000256" key="1">
    <source>
        <dbReference type="ARBA" id="ARBA00004203"/>
    </source>
</evidence>
<dbReference type="AlphaFoldDB" id="A0A8H9GMB7"/>
<keyword evidence="7" id="KW-1185">Reference proteome</keyword>
<proteinExistence type="predicted"/>
<keyword evidence="5" id="KW-1133">Transmembrane helix</keyword>
<keyword evidence="3" id="KW-0574">Periplasm</keyword>
<evidence type="ECO:0000256" key="5">
    <source>
        <dbReference type="SAM" id="Phobius"/>
    </source>
</evidence>
<dbReference type="Pfam" id="PF07963">
    <property type="entry name" value="N_methyl"/>
    <property type="match status" value="1"/>
</dbReference>
<dbReference type="GO" id="GO:0042597">
    <property type="term" value="C:periplasmic space"/>
    <property type="evidence" value="ECO:0007669"/>
    <property type="project" value="UniProtKB-SubCell"/>
</dbReference>
<organism evidence="6 7">
    <name type="scientific">Deinococcus arenae</name>
    <dbReference type="NCBI Taxonomy" id="1452751"/>
    <lineage>
        <taxon>Bacteria</taxon>
        <taxon>Thermotogati</taxon>
        <taxon>Deinococcota</taxon>
        <taxon>Deinococci</taxon>
        <taxon>Deinococcales</taxon>
        <taxon>Deinococcaceae</taxon>
        <taxon>Deinococcus</taxon>
    </lineage>
</organism>
<evidence type="ECO:0000313" key="6">
    <source>
        <dbReference type="EMBL" id="GGM38873.1"/>
    </source>
</evidence>
<dbReference type="Proteomes" id="UP000600547">
    <property type="component" value="Unassembled WGS sequence"/>
</dbReference>
<gene>
    <name evidence="6" type="ORF">GCM10008956_14180</name>
</gene>
<dbReference type="InterPro" id="IPR045584">
    <property type="entry name" value="Pilin-like"/>
</dbReference>
<dbReference type="InterPro" id="IPR012902">
    <property type="entry name" value="N_methyl_site"/>
</dbReference>
<feature type="transmembrane region" description="Helical" evidence="5">
    <location>
        <begin position="12"/>
        <end position="32"/>
    </location>
</feature>
<sequence length="297" mass="32183">MNAARQGFTLTELLITMAIGGAILTAVLQLVFSAQRLYQTDTARSAVNQDAGVAITAMTNELRQAGERLTRDFPALSIDGAPGAERVTVRRSLLDAVLPVCKDIKGGSNANVVFVSKKGGPSGKYPETCKDTSTEVGFNDWISYRKAQGGSVPVYIFDPVTGVGELFDYAAEDSSGQHIHRESGKWEHDYPVENNPRLYMLEQLVYQQSGSFITRQAGDEPAVEFLPGVTSFDLRPIIVSGGKETVVTGAFPAAPLSWKDLLRLDVSVTAQQQVGGRSVARTFTSSFVPRNVFSEDR</sequence>
<accession>A0A8H9GMB7</accession>
<evidence type="ECO:0000256" key="4">
    <source>
        <dbReference type="ARBA" id="ARBA00023237"/>
    </source>
</evidence>
<comment type="caution">
    <text evidence="6">The sequence shown here is derived from an EMBL/GenBank/DDBJ whole genome shotgun (WGS) entry which is preliminary data.</text>
</comment>
<keyword evidence="5" id="KW-0472">Membrane</keyword>
<evidence type="ECO:0000256" key="2">
    <source>
        <dbReference type="ARBA" id="ARBA00004418"/>
    </source>
</evidence>
<dbReference type="EMBL" id="BMQG01000003">
    <property type="protein sequence ID" value="GGM38873.1"/>
    <property type="molecule type" value="Genomic_DNA"/>
</dbReference>
<dbReference type="SUPFAM" id="SSF54523">
    <property type="entry name" value="Pili subunits"/>
    <property type="match status" value="1"/>
</dbReference>
<reference evidence="7" key="1">
    <citation type="journal article" date="2019" name="Int. J. Syst. Evol. Microbiol.">
        <title>The Global Catalogue of Microorganisms (GCM) 10K type strain sequencing project: providing services to taxonomists for standard genome sequencing and annotation.</title>
        <authorList>
            <consortium name="The Broad Institute Genomics Platform"/>
            <consortium name="The Broad Institute Genome Sequencing Center for Infectious Disease"/>
            <person name="Wu L."/>
            <person name="Ma J."/>
        </authorList>
    </citation>
    <scope>NUCLEOTIDE SEQUENCE [LARGE SCALE GENOMIC DNA]</scope>
    <source>
        <strain evidence="7">JCM 31047</strain>
    </source>
</reference>
<keyword evidence="4" id="KW-0998">Cell outer membrane</keyword>
<evidence type="ECO:0000313" key="7">
    <source>
        <dbReference type="Proteomes" id="UP000600547"/>
    </source>
</evidence>
<comment type="subcellular location">
    <subcellularLocation>
        <location evidence="1">Cell outer membrane</location>
        <topology evidence="1">Single-pass membrane protein</topology>
    </subcellularLocation>
    <subcellularLocation>
        <location evidence="2">Periplasm</location>
    </subcellularLocation>
</comment>
<evidence type="ECO:0008006" key="8">
    <source>
        <dbReference type="Google" id="ProtNLM"/>
    </source>
</evidence>
<dbReference type="RefSeq" id="WP_110832888.1">
    <property type="nucleotide sequence ID" value="NZ_BMQG01000003.1"/>
</dbReference>
<evidence type="ECO:0000256" key="3">
    <source>
        <dbReference type="ARBA" id="ARBA00022764"/>
    </source>
</evidence>
<dbReference type="GO" id="GO:0009279">
    <property type="term" value="C:cell outer membrane"/>
    <property type="evidence" value="ECO:0007669"/>
    <property type="project" value="UniProtKB-SubCell"/>
</dbReference>
<dbReference type="NCBIfam" id="TIGR02532">
    <property type="entry name" value="IV_pilin_GFxxxE"/>
    <property type="match status" value="1"/>
</dbReference>
<protein>
    <recommendedName>
        <fullName evidence="8">Prepilin-type N-terminal cleavage/methylation domain-containing protein</fullName>
    </recommendedName>
</protein>
<keyword evidence="5" id="KW-0812">Transmembrane</keyword>